<organism evidence="4 5">
    <name type="scientific">Alteribacter lacisalsi</name>
    <dbReference type="NCBI Taxonomy" id="2045244"/>
    <lineage>
        <taxon>Bacteria</taxon>
        <taxon>Bacillati</taxon>
        <taxon>Bacillota</taxon>
        <taxon>Bacilli</taxon>
        <taxon>Bacillales</taxon>
        <taxon>Bacillaceae</taxon>
        <taxon>Alteribacter</taxon>
    </lineage>
</organism>
<dbReference type="AlphaFoldDB" id="A0A2W0HDA7"/>
<dbReference type="OrthoDB" id="9776196at2"/>
<keyword evidence="5" id="KW-1185">Reference proteome</keyword>
<evidence type="ECO:0008006" key="6">
    <source>
        <dbReference type="Google" id="ProtNLM"/>
    </source>
</evidence>
<gene>
    <name evidence="4" type="ORF">CR205_04865</name>
</gene>
<feature type="transmembrane region" description="Helical" evidence="3">
    <location>
        <begin position="7"/>
        <end position="25"/>
    </location>
</feature>
<dbReference type="Gene3D" id="3.30.70.1880">
    <property type="entry name" value="Protein of unknown function DUF881"/>
    <property type="match status" value="1"/>
</dbReference>
<evidence type="ECO:0000256" key="3">
    <source>
        <dbReference type="SAM" id="Phobius"/>
    </source>
</evidence>
<comment type="caution">
    <text evidence="4">The sequence shown here is derived from an EMBL/GenBank/DDBJ whole genome shotgun (WGS) entry which is preliminary data.</text>
</comment>
<evidence type="ECO:0000256" key="2">
    <source>
        <dbReference type="SAM" id="Coils"/>
    </source>
</evidence>
<comment type="similarity">
    <text evidence="1">Belongs to the UPF0749 family.</text>
</comment>
<accession>A0A2W0HDA7</accession>
<dbReference type="EMBL" id="PDOF01000001">
    <property type="protein sequence ID" value="PYZ97930.1"/>
    <property type="molecule type" value="Genomic_DNA"/>
</dbReference>
<dbReference type="Pfam" id="PF05949">
    <property type="entry name" value="DUF881"/>
    <property type="match status" value="1"/>
</dbReference>
<evidence type="ECO:0000313" key="5">
    <source>
        <dbReference type="Proteomes" id="UP000248066"/>
    </source>
</evidence>
<evidence type="ECO:0000313" key="4">
    <source>
        <dbReference type="EMBL" id="PYZ97930.1"/>
    </source>
</evidence>
<protein>
    <recommendedName>
        <fullName evidence="6">DUF881 domain-containing protein</fullName>
    </recommendedName>
</protein>
<evidence type="ECO:0000256" key="1">
    <source>
        <dbReference type="ARBA" id="ARBA00009108"/>
    </source>
</evidence>
<keyword evidence="2" id="KW-0175">Coiled coil</keyword>
<dbReference type="PANTHER" id="PTHR37313:SF2">
    <property type="entry name" value="UPF0749 PROTEIN YLXX"/>
    <property type="match status" value="1"/>
</dbReference>
<dbReference type="InterPro" id="IPR010273">
    <property type="entry name" value="DUF881"/>
</dbReference>
<reference evidence="4 5" key="1">
    <citation type="submission" date="2017-10" db="EMBL/GenBank/DDBJ databases">
        <title>Bacillus sp. nov., a halophilic bacterium isolated from a Yangshapao Lake.</title>
        <authorList>
            <person name="Wang H."/>
        </authorList>
    </citation>
    <scope>NUCLEOTIDE SEQUENCE [LARGE SCALE GENOMIC DNA]</scope>
    <source>
        <strain evidence="4 5">YSP-3</strain>
    </source>
</reference>
<keyword evidence="3" id="KW-0812">Transmembrane</keyword>
<name>A0A2W0HDA7_9BACI</name>
<proteinExistence type="inferred from homology"/>
<sequence length="236" mass="26262">MKVKGNHVIYSLVLLFTGFILAFSFQLTSEHRASPAASDQPEAEDELRNHIIRQQAVNQELTEELRRIQSELSHIEEEAAGSERRYFNLVENVDRLRMITGEVPVAGEGIEVRLDDAAFVPEDQHANNFIVHEQHVQKVIDELFVTGAEAVAVNGHRINHQTYIQCIGPVIEIDGNQSFAPFIITAIGDSEQLELSLGMTGGVVDSLVSENVEVRVQKKPDVTLDPYFGENEDSAS</sequence>
<dbReference type="PANTHER" id="PTHR37313">
    <property type="entry name" value="UPF0749 PROTEIN RV1825"/>
    <property type="match status" value="1"/>
</dbReference>
<feature type="coiled-coil region" evidence="2">
    <location>
        <begin position="44"/>
        <end position="85"/>
    </location>
</feature>
<keyword evidence="3" id="KW-1133">Transmembrane helix</keyword>
<dbReference type="RefSeq" id="WP_110517500.1">
    <property type="nucleotide sequence ID" value="NZ_PDOF01000001.1"/>
</dbReference>
<dbReference type="Proteomes" id="UP000248066">
    <property type="component" value="Unassembled WGS sequence"/>
</dbReference>
<keyword evidence="3" id="KW-0472">Membrane</keyword>